<dbReference type="Proteomes" id="UP000006643">
    <property type="component" value="Unassembled WGS sequence"/>
</dbReference>
<accession>D0P4I4</accession>
<dbReference type="InParanoid" id="D0P4I4"/>
<dbReference type="AlphaFoldDB" id="D0P4I4"/>
<dbReference type="RefSeq" id="XP_002894790.1">
    <property type="nucleotide sequence ID" value="XM_002894744.1"/>
</dbReference>
<dbReference type="GeneID" id="9477780"/>
<evidence type="ECO:0000259" key="1">
    <source>
        <dbReference type="Pfam" id="PF05699"/>
    </source>
</evidence>
<dbReference type="EMBL" id="DS028625">
    <property type="protein sequence ID" value="EEY66581.1"/>
    <property type="molecule type" value="Genomic_DNA"/>
</dbReference>
<evidence type="ECO:0000313" key="2">
    <source>
        <dbReference type="EMBL" id="EEY66581.1"/>
    </source>
</evidence>
<dbReference type="VEuPathDB" id="FungiDB:PITG_21802"/>
<dbReference type="GO" id="GO:0046983">
    <property type="term" value="F:protein dimerization activity"/>
    <property type="evidence" value="ECO:0007669"/>
    <property type="project" value="InterPro"/>
</dbReference>
<dbReference type="SUPFAM" id="SSF53098">
    <property type="entry name" value="Ribonuclease H-like"/>
    <property type="match status" value="1"/>
</dbReference>
<dbReference type="HOGENOM" id="CLU_817842_0_0_1"/>
<dbReference type="eggNOG" id="KOG2679">
    <property type="taxonomic scope" value="Eukaryota"/>
</dbReference>
<protein>
    <recommendedName>
        <fullName evidence="1">HAT C-terminal dimerisation domain-containing protein</fullName>
    </recommendedName>
</protein>
<dbReference type="InterPro" id="IPR008906">
    <property type="entry name" value="HATC_C_dom"/>
</dbReference>
<gene>
    <name evidence="2" type="ORF">PITG_21802</name>
</gene>
<dbReference type="Pfam" id="PF05699">
    <property type="entry name" value="Dimer_Tnp_hAT"/>
    <property type="match status" value="1"/>
</dbReference>
<feature type="non-terminal residue" evidence="2">
    <location>
        <position position="1"/>
    </location>
</feature>
<sequence>GKASRERLYDSSDIEKWDQLVVWFDERIAKALRAGLAPPEGFPLATDKLNLVQLRTPAPAANEPPVIFSEDLMDFFEHNEAAPQTASRDVQEARVEEELERWISEPVAMNSDDKNGAEHILTFWSRQTSSIYQFLPTVARIIFAVPTSSAQIERDFGVSAFAIGDWGTTVSTDSRCTRSETLDYGHADYICSRVTVAKYSNLNKLITALENKLNWHQVYTSPSDHWVLKDHVYVCTTEAKDSSGVSIDIISFDSGDSDVHAAQQVCCPCGYSEGGADFCAGGDTDYDTYCARTTKDESWHFLEGYVSPVIAPDAYKRLCNDLAIDSAPFIGADCTFEDAT</sequence>
<dbReference type="KEGG" id="pif:PITG_21802"/>
<evidence type="ECO:0000313" key="3">
    <source>
        <dbReference type="Proteomes" id="UP000006643"/>
    </source>
</evidence>
<organism evidence="2 3">
    <name type="scientific">Phytophthora infestans (strain T30-4)</name>
    <name type="common">Potato late blight agent</name>
    <dbReference type="NCBI Taxonomy" id="403677"/>
    <lineage>
        <taxon>Eukaryota</taxon>
        <taxon>Sar</taxon>
        <taxon>Stramenopiles</taxon>
        <taxon>Oomycota</taxon>
        <taxon>Peronosporomycetes</taxon>
        <taxon>Peronosporales</taxon>
        <taxon>Peronosporaceae</taxon>
        <taxon>Phytophthora</taxon>
    </lineage>
</organism>
<name>D0P4I4_PHYIT</name>
<dbReference type="InterPro" id="IPR012337">
    <property type="entry name" value="RNaseH-like_sf"/>
</dbReference>
<proteinExistence type="predicted"/>
<dbReference type="OrthoDB" id="129515at2759"/>
<keyword evidence="3" id="KW-1185">Reference proteome</keyword>
<feature type="domain" description="HAT C-terminal dimerisation" evidence="1">
    <location>
        <begin position="98"/>
        <end position="157"/>
    </location>
</feature>
<reference evidence="3" key="1">
    <citation type="journal article" date="2009" name="Nature">
        <title>Genome sequence and analysis of the Irish potato famine pathogen Phytophthora infestans.</title>
        <authorList>
            <consortium name="The Broad Institute Genome Sequencing Platform"/>
            <person name="Haas B.J."/>
            <person name="Kamoun S."/>
            <person name="Zody M.C."/>
            <person name="Jiang R.H."/>
            <person name="Handsaker R.E."/>
            <person name="Cano L.M."/>
            <person name="Grabherr M."/>
            <person name="Kodira C.D."/>
            <person name="Raffaele S."/>
            <person name="Torto-Alalibo T."/>
            <person name="Bozkurt T.O."/>
            <person name="Ah-Fong A.M."/>
            <person name="Alvarado L."/>
            <person name="Anderson V.L."/>
            <person name="Armstrong M.R."/>
            <person name="Avrova A."/>
            <person name="Baxter L."/>
            <person name="Beynon J."/>
            <person name="Boevink P.C."/>
            <person name="Bollmann S.R."/>
            <person name="Bos J.I."/>
            <person name="Bulone V."/>
            <person name="Cai G."/>
            <person name="Cakir C."/>
            <person name="Carrington J.C."/>
            <person name="Chawner M."/>
            <person name="Conti L."/>
            <person name="Costanzo S."/>
            <person name="Ewan R."/>
            <person name="Fahlgren N."/>
            <person name="Fischbach M.A."/>
            <person name="Fugelstad J."/>
            <person name="Gilroy E.M."/>
            <person name="Gnerre S."/>
            <person name="Green P.J."/>
            <person name="Grenville-Briggs L.J."/>
            <person name="Griffith J."/>
            <person name="Grunwald N.J."/>
            <person name="Horn K."/>
            <person name="Horner N.R."/>
            <person name="Hu C.H."/>
            <person name="Huitema E."/>
            <person name="Jeong D.H."/>
            <person name="Jones A.M."/>
            <person name="Jones J.D."/>
            <person name="Jones R.W."/>
            <person name="Karlsson E.K."/>
            <person name="Kunjeti S.G."/>
            <person name="Lamour K."/>
            <person name="Liu Z."/>
            <person name="Ma L."/>
            <person name="Maclean D."/>
            <person name="Chibucos M.C."/>
            <person name="McDonald H."/>
            <person name="McWalters J."/>
            <person name="Meijer H.J."/>
            <person name="Morgan W."/>
            <person name="Morris P.F."/>
            <person name="Munro C.A."/>
            <person name="O'Neill K."/>
            <person name="Ospina-Giraldo M."/>
            <person name="Pinzon A."/>
            <person name="Pritchard L."/>
            <person name="Ramsahoye B."/>
            <person name="Ren Q."/>
            <person name="Restrepo S."/>
            <person name="Roy S."/>
            <person name="Sadanandom A."/>
            <person name="Savidor A."/>
            <person name="Schornack S."/>
            <person name="Schwartz D.C."/>
            <person name="Schumann U.D."/>
            <person name="Schwessinger B."/>
            <person name="Seyer L."/>
            <person name="Sharpe T."/>
            <person name="Silvar C."/>
            <person name="Song J."/>
            <person name="Studholme D.J."/>
            <person name="Sykes S."/>
            <person name="Thines M."/>
            <person name="van de Vondervoort P.J."/>
            <person name="Phuntumart V."/>
            <person name="Wawra S."/>
            <person name="Weide R."/>
            <person name="Win J."/>
            <person name="Young C."/>
            <person name="Zhou S."/>
            <person name="Fry W."/>
            <person name="Meyers B.C."/>
            <person name="van West P."/>
            <person name="Ristaino J."/>
            <person name="Govers F."/>
            <person name="Birch P.R."/>
            <person name="Whisson S.C."/>
            <person name="Judelson H.S."/>
            <person name="Nusbaum C."/>
        </authorList>
    </citation>
    <scope>NUCLEOTIDE SEQUENCE [LARGE SCALE GENOMIC DNA]</scope>
    <source>
        <strain evidence="3">T30-4</strain>
    </source>
</reference>